<evidence type="ECO:0000313" key="1">
    <source>
        <dbReference type="EMBL" id="KAJ8620419.1"/>
    </source>
</evidence>
<gene>
    <name evidence="1" type="ORF">MRB53_028948</name>
</gene>
<accession>A0ACC2KGY7</accession>
<sequence length="84" mass="9596">MPIQHELVRQGNLKYDALISIDFQQRLLLCFGAWRLSSQRLGSCIDSTLPCSGSQVEITCFQFADDDMIMFYPVVARFEKNSAM</sequence>
<keyword evidence="2" id="KW-1185">Reference proteome</keyword>
<reference evidence="1 2" key="1">
    <citation type="journal article" date="2022" name="Hortic Res">
        <title>A haplotype resolved chromosomal level avocado genome allows analysis of novel avocado genes.</title>
        <authorList>
            <person name="Nath O."/>
            <person name="Fletcher S.J."/>
            <person name="Hayward A."/>
            <person name="Shaw L.M."/>
            <person name="Masouleh A.K."/>
            <person name="Furtado A."/>
            <person name="Henry R.J."/>
            <person name="Mitter N."/>
        </authorList>
    </citation>
    <scope>NUCLEOTIDE SEQUENCE [LARGE SCALE GENOMIC DNA]</scope>
    <source>
        <strain evidence="2">cv. Hass</strain>
    </source>
</reference>
<dbReference type="EMBL" id="CM056817">
    <property type="protein sequence ID" value="KAJ8620419.1"/>
    <property type="molecule type" value="Genomic_DNA"/>
</dbReference>
<protein>
    <submittedName>
        <fullName evidence="1">Uncharacterized protein</fullName>
    </submittedName>
</protein>
<proteinExistence type="predicted"/>
<organism evidence="1 2">
    <name type="scientific">Persea americana</name>
    <name type="common">Avocado</name>
    <dbReference type="NCBI Taxonomy" id="3435"/>
    <lineage>
        <taxon>Eukaryota</taxon>
        <taxon>Viridiplantae</taxon>
        <taxon>Streptophyta</taxon>
        <taxon>Embryophyta</taxon>
        <taxon>Tracheophyta</taxon>
        <taxon>Spermatophyta</taxon>
        <taxon>Magnoliopsida</taxon>
        <taxon>Magnoliidae</taxon>
        <taxon>Laurales</taxon>
        <taxon>Lauraceae</taxon>
        <taxon>Persea</taxon>
    </lineage>
</organism>
<dbReference type="Proteomes" id="UP001234297">
    <property type="component" value="Chromosome 9"/>
</dbReference>
<evidence type="ECO:0000313" key="2">
    <source>
        <dbReference type="Proteomes" id="UP001234297"/>
    </source>
</evidence>
<name>A0ACC2KGY7_PERAE</name>
<comment type="caution">
    <text evidence="1">The sequence shown here is derived from an EMBL/GenBank/DDBJ whole genome shotgun (WGS) entry which is preliminary data.</text>
</comment>